<evidence type="ECO:0000313" key="1">
    <source>
        <dbReference type="EMBL" id="KAK9149249.1"/>
    </source>
</evidence>
<reference evidence="1 2" key="1">
    <citation type="submission" date="2024-01" db="EMBL/GenBank/DDBJ databases">
        <title>Genome assemblies of Stephania.</title>
        <authorList>
            <person name="Yang L."/>
        </authorList>
    </citation>
    <scope>NUCLEOTIDE SEQUENCE [LARGE SCALE GENOMIC DNA]</scope>
    <source>
        <strain evidence="1">JXDWG</strain>
        <tissue evidence="1">Leaf</tissue>
    </source>
</reference>
<dbReference type="AlphaFoldDB" id="A0AAP0KCQ7"/>
<comment type="caution">
    <text evidence="1">The sequence shown here is derived from an EMBL/GenBank/DDBJ whole genome shotgun (WGS) entry which is preliminary data.</text>
</comment>
<dbReference type="EMBL" id="JBBNAG010000003">
    <property type="protein sequence ID" value="KAK9149249.1"/>
    <property type="molecule type" value="Genomic_DNA"/>
</dbReference>
<keyword evidence="2" id="KW-1185">Reference proteome</keyword>
<accession>A0AAP0KCQ7</accession>
<evidence type="ECO:0000313" key="2">
    <source>
        <dbReference type="Proteomes" id="UP001419268"/>
    </source>
</evidence>
<sequence>MSIRWNANLLGEGENERNWALTWDLLWGNRRNAVESAMIREWGVIGGMEWEVLQGFWGIKVSGLHVFVGKLVEVPTLDTVFGTPTKMRRRYSSRYAFEVPIQDAYKMDHEYPRRGREWTKLGLQLGTDMGNRRNAVESAMIREWDVTEMVEVGGFAWNWGDEGLWSTRE</sequence>
<dbReference type="Proteomes" id="UP001419268">
    <property type="component" value="Unassembled WGS sequence"/>
</dbReference>
<organism evidence="1 2">
    <name type="scientific">Stephania cephalantha</name>
    <dbReference type="NCBI Taxonomy" id="152367"/>
    <lineage>
        <taxon>Eukaryota</taxon>
        <taxon>Viridiplantae</taxon>
        <taxon>Streptophyta</taxon>
        <taxon>Embryophyta</taxon>
        <taxon>Tracheophyta</taxon>
        <taxon>Spermatophyta</taxon>
        <taxon>Magnoliopsida</taxon>
        <taxon>Ranunculales</taxon>
        <taxon>Menispermaceae</taxon>
        <taxon>Menispermoideae</taxon>
        <taxon>Cissampelideae</taxon>
        <taxon>Stephania</taxon>
    </lineage>
</organism>
<proteinExistence type="predicted"/>
<name>A0AAP0KCQ7_9MAGN</name>
<gene>
    <name evidence="1" type="ORF">Scep_008006</name>
</gene>
<protein>
    <submittedName>
        <fullName evidence="1">Uncharacterized protein</fullName>
    </submittedName>
</protein>